<sequence length="156" mass="16848">RHLGVYGQSRESGPQRTAAQSRVSGMAPRRSHGRETGNVSVNEQVGSCARQGSSLTIEEATHSRHLTEGHAVSNHSARLPINAPDLAETSAWTRERGGWGDGAVQRKAVVDRPGKEWGVGWKVRQCGSYGSQVTPRDADGSPMREERMGESFATAQ</sequence>
<organism evidence="2 3">
    <name type="scientific">Thermothielavioides terrestris</name>
    <dbReference type="NCBI Taxonomy" id="2587410"/>
    <lineage>
        <taxon>Eukaryota</taxon>
        <taxon>Fungi</taxon>
        <taxon>Dikarya</taxon>
        <taxon>Ascomycota</taxon>
        <taxon>Pezizomycotina</taxon>
        <taxon>Sordariomycetes</taxon>
        <taxon>Sordariomycetidae</taxon>
        <taxon>Sordariales</taxon>
        <taxon>Chaetomiaceae</taxon>
        <taxon>Thermothielavioides</taxon>
    </lineage>
</organism>
<evidence type="ECO:0000313" key="2">
    <source>
        <dbReference type="EMBL" id="SPQ19093.1"/>
    </source>
</evidence>
<accession>A0A3S4AJR4</accession>
<reference evidence="2 3" key="1">
    <citation type="submission" date="2018-04" db="EMBL/GenBank/DDBJ databases">
        <authorList>
            <person name="Huttner S."/>
            <person name="Dainat J."/>
        </authorList>
    </citation>
    <scope>NUCLEOTIDE SEQUENCE [LARGE SCALE GENOMIC DNA]</scope>
</reference>
<feature type="compositionally biased region" description="Basic and acidic residues" evidence="1">
    <location>
        <begin position="136"/>
        <end position="149"/>
    </location>
</feature>
<dbReference type="Proteomes" id="UP000289323">
    <property type="component" value="Unassembled WGS sequence"/>
</dbReference>
<feature type="region of interest" description="Disordered" evidence="1">
    <location>
        <begin position="1"/>
        <end position="53"/>
    </location>
</feature>
<name>A0A3S4AJR4_9PEZI</name>
<feature type="non-terminal residue" evidence="2">
    <location>
        <position position="1"/>
    </location>
</feature>
<gene>
    <name evidence="2" type="ORF">TT172_LOCUS1512</name>
</gene>
<feature type="compositionally biased region" description="Polar residues" evidence="1">
    <location>
        <begin position="37"/>
        <end position="53"/>
    </location>
</feature>
<protein>
    <submittedName>
        <fullName evidence="2">Da2af834-8d57-4b69-a22d-400674e61351</fullName>
    </submittedName>
</protein>
<evidence type="ECO:0000313" key="3">
    <source>
        <dbReference type="Proteomes" id="UP000289323"/>
    </source>
</evidence>
<evidence type="ECO:0000256" key="1">
    <source>
        <dbReference type="SAM" id="MobiDB-lite"/>
    </source>
</evidence>
<dbReference type="EMBL" id="OUUZ01000001">
    <property type="protein sequence ID" value="SPQ19093.1"/>
    <property type="molecule type" value="Genomic_DNA"/>
</dbReference>
<feature type="region of interest" description="Disordered" evidence="1">
    <location>
        <begin position="130"/>
        <end position="156"/>
    </location>
</feature>
<feature type="compositionally biased region" description="Polar residues" evidence="1">
    <location>
        <begin position="9"/>
        <end position="23"/>
    </location>
</feature>
<proteinExistence type="predicted"/>
<dbReference type="AlphaFoldDB" id="A0A3S4AJR4"/>